<evidence type="ECO:0000313" key="8">
    <source>
        <dbReference type="EMBL" id="CAD7647257.1"/>
    </source>
</evidence>
<feature type="compositionally biased region" description="Low complexity" evidence="6">
    <location>
        <begin position="625"/>
        <end position="638"/>
    </location>
</feature>
<feature type="region of interest" description="Disordered" evidence="6">
    <location>
        <begin position="137"/>
        <end position="229"/>
    </location>
</feature>
<dbReference type="Pfam" id="PF13920">
    <property type="entry name" value="zf-C3HC4_3"/>
    <property type="match status" value="1"/>
</dbReference>
<evidence type="ECO:0000256" key="6">
    <source>
        <dbReference type="SAM" id="MobiDB-lite"/>
    </source>
</evidence>
<feature type="compositionally biased region" description="Low complexity" evidence="6">
    <location>
        <begin position="166"/>
        <end position="203"/>
    </location>
</feature>
<feature type="domain" description="RING-type" evidence="7">
    <location>
        <begin position="727"/>
        <end position="762"/>
    </location>
</feature>
<dbReference type="GO" id="GO:0005634">
    <property type="term" value="C:nucleus"/>
    <property type="evidence" value="ECO:0007669"/>
    <property type="project" value="TreeGrafter"/>
</dbReference>
<dbReference type="GO" id="GO:0043027">
    <property type="term" value="F:cysteine-type endopeptidase inhibitor activity involved in apoptotic process"/>
    <property type="evidence" value="ECO:0007669"/>
    <property type="project" value="TreeGrafter"/>
</dbReference>
<dbReference type="PANTHER" id="PTHR10044">
    <property type="entry name" value="INHIBITOR OF APOPTOSIS"/>
    <property type="match status" value="1"/>
</dbReference>
<dbReference type="GO" id="GO:0051726">
    <property type="term" value="P:regulation of cell cycle"/>
    <property type="evidence" value="ECO:0007669"/>
    <property type="project" value="TreeGrafter"/>
</dbReference>
<feature type="region of interest" description="Disordered" evidence="6">
    <location>
        <begin position="584"/>
        <end position="723"/>
    </location>
</feature>
<dbReference type="Pfam" id="PF00653">
    <property type="entry name" value="BIR"/>
    <property type="match status" value="3"/>
</dbReference>
<dbReference type="PROSITE" id="PS50143">
    <property type="entry name" value="BIR_REPEAT_2"/>
    <property type="match status" value="3"/>
</dbReference>
<evidence type="ECO:0000259" key="7">
    <source>
        <dbReference type="PROSITE" id="PS50089"/>
    </source>
</evidence>
<evidence type="ECO:0000256" key="2">
    <source>
        <dbReference type="ARBA" id="ARBA00022723"/>
    </source>
</evidence>
<dbReference type="Proteomes" id="UP000728032">
    <property type="component" value="Unassembled WGS sequence"/>
</dbReference>
<dbReference type="CDD" id="cd00022">
    <property type="entry name" value="BIR"/>
    <property type="match status" value="2"/>
</dbReference>
<dbReference type="SMART" id="SM00184">
    <property type="entry name" value="RING"/>
    <property type="match status" value="1"/>
</dbReference>
<evidence type="ECO:0000256" key="3">
    <source>
        <dbReference type="ARBA" id="ARBA00022771"/>
    </source>
</evidence>
<dbReference type="InterPro" id="IPR001841">
    <property type="entry name" value="Znf_RING"/>
</dbReference>
<dbReference type="InterPro" id="IPR013083">
    <property type="entry name" value="Znf_RING/FYVE/PHD"/>
</dbReference>
<dbReference type="FunFam" id="1.10.1170.10:FF:000002">
    <property type="entry name" value="Baculoviral IAP repeat containing 7"/>
    <property type="match status" value="1"/>
</dbReference>
<dbReference type="GO" id="GO:0031398">
    <property type="term" value="P:positive regulation of protein ubiquitination"/>
    <property type="evidence" value="ECO:0007669"/>
    <property type="project" value="TreeGrafter"/>
</dbReference>
<dbReference type="InterPro" id="IPR050784">
    <property type="entry name" value="IAP"/>
</dbReference>
<dbReference type="Gene3D" id="3.30.40.10">
    <property type="entry name" value="Zinc/RING finger domain, C3HC4 (zinc finger)"/>
    <property type="match status" value="1"/>
</dbReference>
<dbReference type="PROSITE" id="PS50089">
    <property type="entry name" value="ZF_RING_2"/>
    <property type="match status" value="1"/>
</dbReference>
<dbReference type="PANTHER" id="PTHR10044:SF139">
    <property type="entry name" value="DEATH-ASSOCIATED INHIBITOR OF APOPTOSIS 2"/>
    <property type="match status" value="1"/>
</dbReference>
<gene>
    <name evidence="8" type="ORF">ONB1V03_LOCUS6155</name>
</gene>
<feature type="region of interest" description="Disordered" evidence="6">
    <location>
        <begin position="406"/>
        <end position="428"/>
    </location>
</feature>
<dbReference type="EMBL" id="OC917500">
    <property type="protein sequence ID" value="CAD7647257.1"/>
    <property type="molecule type" value="Genomic_DNA"/>
</dbReference>
<evidence type="ECO:0000256" key="1">
    <source>
        <dbReference type="ARBA" id="ARBA00006672"/>
    </source>
</evidence>
<keyword evidence="9" id="KW-1185">Reference proteome</keyword>
<dbReference type="EMBL" id="CAJPVJ010002675">
    <property type="protein sequence ID" value="CAG2166640.1"/>
    <property type="molecule type" value="Genomic_DNA"/>
</dbReference>
<feature type="compositionally biased region" description="Polar residues" evidence="6">
    <location>
        <begin position="591"/>
        <end position="614"/>
    </location>
</feature>
<feature type="region of interest" description="Disordered" evidence="6">
    <location>
        <begin position="371"/>
        <end position="391"/>
    </location>
</feature>
<dbReference type="InterPro" id="IPR001370">
    <property type="entry name" value="BIR_rpt"/>
</dbReference>
<keyword evidence="4" id="KW-0862">Zinc</keyword>
<dbReference type="AlphaFoldDB" id="A0A7R9QK67"/>
<evidence type="ECO:0000256" key="5">
    <source>
        <dbReference type="PROSITE-ProRule" id="PRU00175"/>
    </source>
</evidence>
<evidence type="ECO:0000256" key="4">
    <source>
        <dbReference type="ARBA" id="ARBA00022833"/>
    </source>
</evidence>
<keyword evidence="3 5" id="KW-0863">Zinc-finger</keyword>
<proteinExistence type="inferred from homology"/>
<dbReference type="SUPFAM" id="SSF57924">
    <property type="entry name" value="Inhibitor of apoptosis (IAP) repeat"/>
    <property type="match status" value="3"/>
</dbReference>
<feature type="compositionally biased region" description="Low complexity" evidence="6">
    <location>
        <begin position="672"/>
        <end position="698"/>
    </location>
</feature>
<dbReference type="GO" id="GO:0005737">
    <property type="term" value="C:cytoplasm"/>
    <property type="evidence" value="ECO:0007669"/>
    <property type="project" value="TreeGrafter"/>
</dbReference>
<organism evidence="8">
    <name type="scientific">Oppiella nova</name>
    <dbReference type="NCBI Taxonomy" id="334625"/>
    <lineage>
        <taxon>Eukaryota</taxon>
        <taxon>Metazoa</taxon>
        <taxon>Ecdysozoa</taxon>
        <taxon>Arthropoda</taxon>
        <taxon>Chelicerata</taxon>
        <taxon>Arachnida</taxon>
        <taxon>Acari</taxon>
        <taxon>Acariformes</taxon>
        <taxon>Sarcoptiformes</taxon>
        <taxon>Oribatida</taxon>
        <taxon>Brachypylina</taxon>
        <taxon>Oppioidea</taxon>
        <taxon>Oppiidae</taxon>
        <taxon>Oppiella</taxon>
    </lineage>
</organism>
<protein>
    <recommendedName>
        <fullName evidence="7">RING-type domain-containing protein</fullName>
    </recommendedName>
</protein>
<dbReference type="GO" id="GO:0008270">
    <property type="term" value="F:zinc ion binding"/>
    <property type="evidence" value="ECO:0007669"/>
    <property type="project" value="UniProtKB-KW"/>
</dbReference>
<dbReference type="GO" id="GO:0043066">
    <property type="term" value="P:negative regulation of apoptotic process"/>
    <property type="evidence" value="ECO:0007669"/>
    <property type="project" value="TreeGrafter"/>
</dbReference>
<dbReference type="GO" id="GO:0061630">
    <property type="term" value="F:ubiquitin protein ligase activity"/>
    <property type="evidence" value="ECO:0007669"/>
    <property type="project" value="TreeGrafter"/>
</dbReference>
<dbReference type="SMART" id="SM00238">
    <property type="entry name" value="BIR"/>
    <property type="match status" value="3"/>
</dbReference>
<name>A0A7R9QK67_9ACAR</name>
<evidence type="ECO:0000313" key="9">
    <source>
        <dbReference type="Proteomes" id="UP000728032"/>
    </source>
</evidence>
<feature type="region of interest" description="Disordered" evidence="6">
    <location>
        <begin position="1"/>
        <end position="30"/>
    </location>
</feature>
<comment type="similarity">
    <text evidence="1">Belongs to the IAP family.</text>
</comment>
<accession>A0A7R9QK67</accession>
<feature type="compositionally biased region" description="Polar residues" evidence="6">
    <location>
        <begin position="660"/>
        <end position="671"/>
    </location>
</feature>
<feature type="compositionally biased region" description="Low complexity" evidence="6">
    <location>
        <begin position="10"/>
        <end position="22"/>
    </location>
</feature>
<dbReference type="Gene3D" id="1.10.1170.10">
    <property type="entry name" value="Inhibitor Of Apoptosis Protein (2mihbC-IAP-1), Chain A"/>
    <property type="match status" value="3"/>
</dbReference>
<reference evidence="8" key="1">
    <citation type="submission" date="2020-11" db="EMBL/GenBank/DDBJ databases">
        <authorList>
            <person name="Tran Van P."/>
        </authorList>
    </citation>
    <scope>NUCLEOTIDE SEQUENCE</scope>
</reference>
<dbReference type="OrthoDB" id="6428517at2759"/>
<keyword evidence="2" id="KW-0479">Metal-binding</keyword>
<sequence length="774" mass="83546">MPGVGEDRPTVTTTSPGSVSTSARSPHSPVIEAPDDILVRHQNPYRFESNRYHSFGGEWPAKSPLRPGLLARHGFFYCRPTNTIQCYQCGAPIGANSVPDNHFIPAHQPLFGANHRTNCAFANDNASDNIPLVDCAGSQRQAPAPHPTTLNGLVNGHNRGSDSDDSGNSSEGNRSSSPPLSSSPPDELMSSSSSNSSSDTTPSPTGPQPPTSALPNGAEPTGAHSPQHQEISDEMLANFRNSDRHIGAVREAMRLEHNRLKSYFIAGQPLWTVAQVSPHDLAHAGFFMLENDRVQCPFCTGVISSWAPGLRPLEEHSKHFPLCPFIMEEDVGNVPIGSDPIRDPQPVTGYDVCGSRDVSPVDEQLQELMTAAHQRSGTPSPQPPPATGAVEHRHSPIDVQSLGIQLYSGPKNPEMGPLESRKQTFGSNQWAQEGVSISTDRLAEAGFFYIGYRDAVKCFHCGGGLAEWEPGDDPWVEHAKMFPECSFLKLNKSASFIQRCQRLASEPSPPGDSHEMPNPLGTDQHVCRVVDQWLADDPVVRQLLNTSIYPRDVIKAVLNERYRSCGQPFPNFAQLYEAVDAIAQPSDGRPDSNSMSTETNNDNQQNVCQSMDSESTGDKPMDTNESQSPESSQTSQTSGDVKRQPQHRAIASRLAPVITTGDTMSSTPNAFTSTTSALAPGSSSSLSATLPTTSTAPTALPPPLPQLKSLSRGSGPPPPSPTSRLQCKICLGSEIEVVFLPCGHQLACTECAQRLTDCPVCRQPIRGFVRTFFS</sequence>